<feature type="domain" description="Formyl transferase N-terminal" evidence="5">
    <location>
        <begin position="2"/>
        <end position="181"/>
    </location>
</feature>
<dbReference type="CDD" id="cd08645">
    <property type="entry name" value="FMT_core_GART"/>
    <property type="match status" value="1"/>
</dbReference>
<dbReference type="Pfam" id="PF00551">
    <property type="entry name" value="Formyl_trans_N"/>
    <property type="match status" value="1"/>
</dbReference>
<feature type="binding site" evidence="4">
    <location>
        <position position="106"/>
    </location>
    <ligand>
        <name>(6R)-10-formyltetrahydrofolate</name>
        <dbReference type="ChEBI" id="CHEBI:195366"/>
    </ligand>
</feature>
<protein>
    <recommendedName>
        <fullName evidence="4">Phosphoribosylglycinamide formyltransferase</fullName>
        <ecNumber evidence="4">2.1.2.2</ecNumber>
    </recommendedName>
    <alternativeName>
        <fullName evidence="4">5'-phosphoribosylglycinamide transformylase</fullName>
    </alternativeName>
    <alternativeName>
        <fullName evidence="4">GAR transformylase</fullName>
        <shortName evidence="4">GART</shortName>
    </alternativeName>
</protein>
<comment type="catalytic activity">
    <reaction evidence="4">
        <text>N(1)-(5-phospho-beta-D-ribosyl)glycinamide + (6R)-10-formyltetrahydrofolate = N(2)-formyl-N(1)-(5-phospho-beta-D-ribosyl)glycinamide + (6S)-5,6,7,8-tetrahydrofolate + H(+)</text>
        <dbReference type="Rhea" id="RHEA:15053"/>
        <dbReference type="ChEBI" id="CHEBI:15378"/>
        <dbReference type="ChEBI" id="CHEBI:57453"/>
        <dbReference type="ChEBI" id="CHEBI:143788"/>
        <dbReference type="ChEBI" id="CHEBI:147286"/>
        <dbReference type="ChEBI" id="CHEBI:195366"/>
        <dbReference type="EC" id="2.1.2.2"/>
    </reaction>
</comment>
<feature type="active site" description="Proton donor" evidence="4">
    <location>
        <position position="108"/>
    </location>
</feature>
<keyword evidence="3 4" id="KW-0658">Purine biosynthesis</keyword>
<organism evidence="6 7">
    <name type="scientific">Deinococcus roseus</name>
    <dbReference type="NCBI Taxonomy" id="392414"/>
    <lineage>
        <taxon>Bacteria</taxon>
        <taxon>Thermotogati</taxon>
        <taxon>Deinococcota</taxon>
        <taxon>Deinococci</taxon>
        <taxon>Deinococcales</taxon>
        <taxon>Deinococcaceae</taxon>
        <taxon>Deinococcus</taxon>
    </lineage>
</organism>
<keyword evidence="7" id="KW-1185">Reference proteome</keyword>
<comment type="caution">
    <text evidence="6">The sequence shown here is derived from an EMBL/GenBank/DDBJ whole genome shotgun (WGS) entry which is preliminary data.</text>
</comment>
<dbReference type="EMBL" id="BMOD01000005">
    <property type="protein sequence ID" value="GGJ33082.1"/>
    <property type="molecule type" value="Genomic_DNA"/>
</dbReference>
<dbReference type="HAMAP" id="MF_01930">
    <property type="entry name" value="PurN"/>
    <property type="match status" value="1"/>
</dbReference>
<feature type="site" description="Raises pKa of active site His" evidence="4">
    <location>
        <position position="144"/>
    </location>
</feature>
<evidence type="ECO:0000256" key="2">
    <source>
        <dbReference type="ARBA" id="ARBA00022679"/>
    </source>
</evidence>
<keyword evidence="2 4" id="KW-0808">Transferase</keyword>
<evidence type="ECO:0000256" key="4">
    <source>
        <dbReference type="HAMAP-Rule" id="MF_01930"/>
    </source>
</evidence>
<dbReference type="SUPFAM" id="SSF53328">
    <property type="entry name" value="Formyltransferase"/>
    <property type="match status" value="1"/>
</dbReference>
<dbReference type="InterPro" id="IPR002376">
    <property type="entry name" value="Formyl_transf_N"/>
</dbReference>
<feature type="binding site" evidence="4">
    <location>
        <position position="64"/>
    </location>
    <ligand>
        <name>(6R)-10-formyltetrahydrofolate</name>
        <dbReference type="ChEBI" id="CHEBI:195366"/>
    </ligand>
</feature>
<dbReference type="EC" id="2.1.2.2" evidence="4"/>
<comment type="similarity">
    <text evidence="4">Belongs to the GART family.</text>
</comment>
<sequence length="315" mass="35255">MKRIAVFASGSGTNLQTLLGWFPHKDPRATITLVISNKKDAYALERARTAGVEAVYIPWKKNGREEFEQQAQQLMQEKGIDLVVLAGFMRISSDDFVNAWRGRIINIHPSLLPDFPGLHPQQQALDAGVERSGCTVHFVDTVLDGGDPILQKAVPVLPEDTAETLAARIQPAEHEAYPQAVRLWLSGLAFPVPTLQEGAKEFGLEFAEVLQTWEAENWSVPQKQHAVRVARVLKDWGRPDQVISGLLLKPAPEVALARSADELRLAFVGLDALEERKAKWDSRERLLQRAEALNLRDAFDQILQTTALEWDRTTF</sequence>
<evidence type="ECO:0000256" key="3">
    <source>
        <dbReference type="ARBA" id="ARBA00022755"/>
    </source>
</evidence>
<reference evidence="7" key="1">
    <citation type="journal article" date="2019" name="Int. J. Syst. Evol. Microbiol.">
        <title>The Global Catalogue of Microorganisms (GCM) 10K type strain sequencing project: providing services to taxonomists for standard genome sequencing and annotation.</title>
        <authorList>
            <consortium name="The Broad Institute Genomics Platform"/>
            <consortium name="The Broad Institute Genome Sequencing Center for Infectious Disease"/>
            <person name="Wu L."/>
            <person name="Ma J."/>
        </authorList>
    </citation>
    <scope>NUCLEOTIDE SEQUENCE [LARGE SCALE GENOMIC DNA]</scope>
    <source>
        <strain evidence="7">JCM 14370</strain>
    </source>
</reference>
<dbReference type="InterPro" id="IPR036477">
    <property type="entry name" value="Formyl_transf_N_sf"/>
</dbReference>
<dbReference type="PANTHER" id="PTHR43369">
    <property type="entry name" value="PHOSPHORIBOSYLGLYCINAMIDE FORMYLTRANSFERASE"/>
    <property type="match status" value="1"/>
</dbReference>
<dbReference type="InterPro" id="IPR004607">
    <property type="entry name" value="GART"/>
</dbReference>
<dbReference type="PANTHER" id="PTHR43369:SF2">
    <property type="entry name" value="PHOSPHORIBOSYLGLYCINAMIDE FORMYLTRANSFERASE"/>
    <property type="match status" value="1"/>
</dbReference>
<evidence type="ECO:0000313" key="7">
    <source>
        <dbReference type="Proteomes" id="UP000632222"/>
    </source>
</evidence>
<accession>A0ABQ2D0R0</accession>
<comment type="caution">
    <text evidence="4">Lacks conserved residue(s) required for the propagation of feature annotation.</text>
</comment>
<dbReference type="Proteomes" id="UP000632222">
    <property type="component" value="Unassembled WGS sequence"/>
</dbReference>
<evidence type="ECO:0000256" key="1">
    <source>
        <dbReference type="ARBA" id="ARBA00005054"/>
    </source>
</evidence>
<evidence type="ECO:0000259" key="5">
    <source>
        <dbReference type="Pfam" id="PF00551"/>
    </source>
</evidence>
<feature type="binding site" evidence="4">
    <location>
        <begin position="12"/>
        <end position="14"/>
    </location>
    <ligand>
        <name>N(1)-(5-phospho-beta-D-ribosyl)glycinamide</name>
        <dbReference type="ChEBI" id="CHEBI:143788"/>
    </ligand>
</feature>
<evidence type="ECO:0000313" key="6">
    <source>
        <dbReference type="EMBL" id="GGJ33082.1"/>
    </source>
</evidence>
<gene>
    <name evidence="4" type="primary">purN</name>
    <name evidence="6" type="ORF">GCM10008938_19210</name>
</gene>
<dbReference type="NCBIfam" id="TIGR00639">
    <property type="entry name" value="PurN"/>
    <property type="match status" value="1"/>
</dbReference>
<name>A0ABQ2D0R0_9DEIO</name>
<dbReference type="RefSeq" id="WP_189002465.1">
    <property type="nucleotide sequence ID" value="NZ_BMOD01000005.1"/>
</dbReference>
<comment type="pathway">
    <text evidence="1 4">Purine metabolism; IMP biosynthesis via de novo pathway; N(2)-formyl-N(1)-(5-phospho-D-ribosyl)glycinamide from N(1)-(5-phospho-D-ribosyl)glycinamide (10-formyl THF route): step 1/1.</text>
</comment>
<dbReference type="Gene3D" id="3.40.50.170">
    <property type="entry name" value="Formyl transferase, N-terminal domain"/>
    <property type="match status" value="1"/>
</dbReference>
<comment type="function">
    <text evidence="4">Catalyzes the transfer of a formyl group from 10-formyltetrahydrofolate to 5-phospho-ribosyl-glycinamide (GAR), producing 5-phospho-ribosyl-N-formylglycinamide (FGAR) and tetrahydrofolate.</text>
</comment>
<proteinExistence type="inferred from homology"/>